<accession>A0A7J9DCC4</accession>
<dbReference type="PANTHER" id="PTHR48464:SF1">
    <property type="entry name" value="MYB_SANT-LIKE DOMAIN-CONTAINING PROTEIN"/>
    <property type="match status" value="1"/>
</dbReference>
<dbReference type="EMBL" id="JABEZW010000001">
    <property type="protein sequence ID" value="MBA0758396.1"/>
    <property type="molecule type" value="Genomic_DNA"/>
</dbReference>
<protein>
    <submittedName>
        <fullName evidence="2">Uncharacterized protein</fullName>
    </submittedName>
</protein>
<evidence type="ECO:0000256" key="1">
    <source>
        <dbReference type="SAM" id="MobiDB-lite"/>
    </source>
</evidence>
<feature type="compositionally biased region" description="Polar residues" evidence="1">
    <location>
        <begin position="74"/>
        <end position="84"/>
    </location>
</feature>
<evidence type="ECO:0000313" key="3">
    <source>
        <dbReference type="Proteomes" id="UP000593568"/>
    </source>
</evidence>
<dbReference type="AlphaFoldDB" id="A0A7J9DCC4"/>
<feature type="region of interest" description="Disordered" evidence="1">
    <location>
        <begin position="72"/>
        <end position="97"/>
    </location>
</feature>
<sequence>YKEAAQFKTRSFPYYEQLTSIYTKDQTTEKDAQTTGDIFKELCAEDVANEMNPEEGSNDNKCEVDASLDEMDVSATQSQQSNPNKVFYISKEEEKEF</sequence>
<evidence type="ECO:0000313" key="2">
    <source>
        <dbReference type="EMBL" id="MBA0758396.1"/>
    </source>
</evidence>
<dbReference type="PANTHER" id="PTHR48464">
    <property type="match status" value="1"/>
</dbReference>
<name>A0A7J9DCC4_9ROSI</name>
<comment type="caution">
    <text evidence="2">The sequence shown here is derived from an EMBL/GenBank/DDBJ whole genome shotgun (WGS) entry which is preliminary data.</text>
</comment>
<organism evidence="2 3">
    <name type="scientific">Gossypium trilobum</name>
    <dbReference type="NCBI Taxonomy" id="34281"/>
    <lineage>
        <taxon>Eukaryota</taxon>
        <taxon>Viridiplantae</taxon>
        <taxon>Streptophyta</taxon>
        <taxon>Embryophyta</taxon>
        <taxon>Tracheophyta</taxon>
        <taxon>Spermatophyta</taxon>
        <taxon>Magnoliopsida</taxon>
        <taxon>eudicotyledons</taxon>
        <taxon>Gunneridae</taxon>
        <taxon>Pentapetalae</taxon>
        <taxon>rosids</taxon>
        <taxon>malvids</taxon>
        <taxon>Malvales</taxon>
        <taxon>Malvaceae</taxon>
        <taxon>Malvoideae</taxon>
        <taxon>Gossypium</taxon>
    </lineage>
</organism>
<reference evidence="2 3" key="1">
    <citation type="journal article" date="2019" name="Genome Biol. Evol.">
        <title>Insights into the evolution of the New World diploid cottons (Gossypium, subgenus Houzingenia) based on genome sequencing.</title>
        <authorList>
            <person name="Grover C.E."/>
            <person name="Arick M.A. 2nd"/>
            <person name="Thrash A."/>
            <person name="Conover J.L."/>
            <person name="Sanders W.S."/>
            <person name="Peterson D.G."/>
            <person name="Frelichowski J.E."/>
            <person name="Scheffler J.A."/>
            <person name="Scheffler B.E."/>
            <person name="Wendel J.F."/>
        </authorList>
    </citation>
    <scope>NUCLEOTIDE SEQUENCE [LARGE SCALE GENOMIC DNA]</scope>
    <source>
        <strain evidence="2">8</strain>
        <tissue evidence="2">Leaf</tissue>
    </source>
</reference>
<gene>
    <name evidence="2" type="ORF">Gotri_021400</name>
</gene>
<dbReference type="Proteomes" id="UP000593568">
    <property type="component" value="Unassembled WGS sequence"/>
</dbReference>
<feature type="non-terminal residue" evidence="2">
    <location>
        <position position="1"/>
    </location>
</feature>
<keyword evidence="3" id="KW-1185">Reference proteome</keyword>
<proteinExistence type="predicted"/>